<feature type="compositionally biased region" description="Pro residues" evidence="1">
    <location>
        <begin position="93"/>
        <end position="103"/>
    </location>
</feature>
<feature type="compositionally biased region" description="Basic and acidic residues" evidence="1">
    <location>
        <begin position="26"/>
        <end position="45"/>
    </location>
</feature>
<reference evidence="2" key="1">
    <citation type="submission" date="2021-09" db="EMBL/GenBank/DDBJ databases">
        <title>The genome of Mauremys mutica provides insights into the evolution of semi-aquatic lifestyle.</title>
        <authorList>
            <person name="Gong S."/>
            <person name="Gao Y."/>
        </authorList>
    </citation>
    <scope>NUCLEOTIDE SEQUENCE</scope>
    <source>
        <strain evidence="2">MM-2020</strain>
        <tissue evidence="2">Muscle</tissue>
    </source>
</reference>
<protein>
    <submittedName>
        <fullName evidence="2">Uncharacterized protein</fullName>
    </submittedName>
</protein>
<keyword evidence="3" id="KW-1185">Reference proteome</keyword>
<evidence type="ECO:0000313" key="3">
    <source>
        <dbReference type="Proteomes" id="UP000827986"/>
    </source>
</evidence>
<accession>A0A9D4AUB6</accession>
<proteinExistence type="predicted"/>
<feature type="compositionally biased region" description="Polar residues" evidence="1">
    <location>
        <begin position="76"/>
        <end position="85"/>
    </location>
</feature>
<name>A0A9D4AUB6_9SAUR</name>
<organism evidence="2 3">
    <name type="scientific">Mauremys mutica</name>
    <name type="common">yellowpond turtle</name>
    <dbReference type="NCBI Taxonomy" id="74926"/>
    <lineage>
        <taxon>Eukaryota</taxon>
        <taxon>Metazoa</taxon>
        <taxon>Chordata</taxon>
        <taxon>Craniata</taxon>
        <taxon>Vertebrata</taxon>
        <taxon>Euteleostomi</taxon>
        <taxon>Archelosauria</taxon>
        <taxon>Testudinata</taxon>
        <taxon>Testudines</taxon>
        <taxon>Cryptodira</taxon>
        <taxon>Durocryptodira</taxon>
        <taxon>Testudinoidea</taxon>
        <taxon>Geoemydidae</taxon>
        <taxon>Geoemydinae</taxon>
        <taxon>Mauremys</taxon>
    </lineage>
</organism>
<sequence>MAPMRGQGWAVPRDHQGTATHRTKWPRADMKECGRRPKGGTREQGNEQQSLRPSSGPSHPRPEGGSSHLLIPHSEPQAQGGQLQPSHPRPGARLPPSPPKSKP</sequence>
<dbReference type="EMBL" id="JAHDVG010000483">
    <property type="protein sequence ID" value="KAH1171058.1"/>
    <property type="molecule type" value="Genomic_DNA"/>
</dbReference>
<dbReference type="Proteomes" id="UP000827986">
    <property type="component" value="Unassembled WGS sequence"/>
</dbReference>
<feature type="region of interest" description="Disordered" evidence="1">
    <location>
        <begin position="1"/>
        <end position="103"/>
    </location>
</feature>
<gene>
    <name evidence="2" type="ORF">KIL84_006676</name>
</gene>
<dbReference type="AlphaFoldDB" id="A0A9D4AUB6"/>
<evidence type="ECO:0000313" key="2">
    <source>
        <dbReference type="EMBL" id="KAH1171058.1"/>
    </source>
</evidence>
<evidence type="ECO:0000256" key="1">
    <source>
        <dbReference type="SAM" id="MobiDB-lite"/>
    </source>
</evidence>
<comment type="caution">
    <text evidence="2">The sequence shown here is derived from an EMBL/GenBank/DDBJ whole genome shotgun (WGS) entry which is preliminary data.</text>
</comment>
<feature type="compositionally biased region" description="Polar residues" evidence="1">
    <location>
        <begin position="46"/>
        <end position="57"/>
    </location>
</feature>